<evidence type="ECO:0000313" key="2">
    <source>
        <dbReference type="EMBL" id="MCL1107651.1"/>
    </source>
</evidence>
<proteinExistence type="predicted"/>
<name>A0A9X2CFQ5_9GAMM</name>
<evidence type="ECO:0000313" key="3">
    <source>
        <dbReference type="Proteomes" id="UP001139408"/>
    </source>
</evidence>
<gene>
    <name evidence="2" type="ORF">L2749_20815</name>
</gene>
<dbReference type="RefSeq" id="WP_188927105.1">
    <property type="nucleotide sequence ID" value="NZ_BMQI01000078.1"/>
</dbReference>
<sequence length="311" mass="34170">MKKVLYSTLLLCGLLSYSSQSLAITKTEVCNGCTHSEMEQKATFAQVKFGTSHVVVVDFVNKSSRKFTVVNDEDDRGEPIRYAYESSLSSGERASVDSLFEYRGLLVETVKQAEEINKKLYPNYVYAAPQKVNIQYSSEDKANESRLYVGEIKTKGDPYDFLTFSSIRNTVFDRHIQTNSGILQATANNVLNTISIPKILDLGVFIDVKFYSDDLGEQPNGVVQVGINALERGFVPISGKDVNNNDIPMTASQVLGGGFSLGGSGNIKEKFERYSSTLVGGSTAGVSGGCSLYVKETIVINGRYYFIYACK</sequence>
<accession>A0A9X2CFQ5</accession>
<dbReference type="EMBL" id="JAKILJ010000075">
    <property type="protein sequence ID" value="MCL1107651.1"/>
    <property type="molecule type" value="Genomic_DNA"/>
</dbReference>
<feature type="chain" id="PRO_5040984961" evidence="1">
    <location>
        <begin position="24"/>
        <end position="311"/>
    </location>
</feature>
<organism evidence="2 3">
    <name type="scientific">Shewanella algicola</name>
    <dbReference type="NCBI Taxonomy" id="640633"/>
    <lineage>
        <taxon>Bacteria</taxon>
        <taxon>Pseudomonadati</taxon>
        <taxon>Pseudomonadota</taxon>
        <taxon>Gammaproteobacteria</taxon>
        <taxon>Alteromonadales</taxon>
        <taxon>Shewanellaceae</taxon>
        <taxon>Shewanella</taxon>
    </lineage>
</organism>
<dbReference type="AlphaFoldDB" id="A0A9X2CFQ5"/>
<feature type="signal peptide" evidence="1">
    <location>
        <begin position="1"/>
        <end position="23"/>
    </location>
</feature>
<comment type="caution">
    <text evidence="2">The sequence shown here is derived from an EMBL/GenBank/DDBJ whole genome shotgun (WGS) entry which is preliminary data.</text>
</comment>
<keyword evidence="1" id="KW-0732">Signal</keyword>
<evidence type="ECO:0000256" key="1">
    <source>
        <dbReference type="SAM" id="SignalP"/>
    </source>
</evidence>
<dbReference type="Proteomes" id="UP001139408">
    <property type="component" value="Unassembled WGS sequence"/>
</dbReference>
<protein>
    <submittedName>
        <fullName evidence="2">Uncharacterized protein</fullName>
    </submittedName>
</protein>
<reference evidence="2" key="1">
    <citation type="submission" date="2022-01" db="EMBL/GenBank/DDBJ databases">
        <title>Whole genome-based taxonomy of the Shewanellaceae.</title>
        <authorList>
            <person name="Martin-Rodriguez A.J."/>
        </authorList>
    </citation>
    <scope>NUCLEOTIDE SEQUENCE</scope>
    <source>
        <strain evidence="2">DSM 23803</strain>
    </source>
</reference>
<keyword evidence="3" id="KW-1185">Reference proteome</keyword>